<sequence length="366" mass="40199">MTSPSETSNVPGQQPSSLWYTRCPVPSPLGIAAQQGWLQEAFAALGIGVESIFDSKDRKVRESHFDHSLPWSFRQGGNIPPIWARAKGRDTRLVAITWTDEFQALVTLPGRGIDKPEDLAGKRFGVPSRVNDLIDFHRATALKGLVSGLSLVGLQHSDVQLVDLVIEESVIQQHGTPSLFGLRRRHPYFREAEALVRGEVDAIFVKGAEGLLVANLIGAQLVSEFGRHPDPRVRINNGTPRTLTVDAALAEQRPDLVLALLRVVQRAGRWAEAHPDETLRFVAREIATSEEAILASNGADLHHHLGISLEPELVDAIGYFKDFLLEWGFLPADFSVADWVDARPLNRLLAENAAPQTAAEPEALRA</sequence>
<dbReference type="AlphaFoldDB" id="A0A7G5EEL9"/>
<organism evidence="2 3">
    <name type="scientific">Comamonas piscis</name>
    <dbReference type="NCBI Taxonomy" id="1562974"/>
    <lineage>
        <taxon>Bacteria</taxon>
        <taxon>Pseudomonadati</taxon>
        <taxon>Pseudomonadota</taxon>
        <taxon>Betaproteobacteria</taxon>
        <taxon>Burkholderiales</taxon>
        <taxon>Comamonadaceae</taxon>
        <taxon>Comamonas</taxon>
    </lineage>
</organism>
<keyword evidence="3" id="KW-1185">Reference proteome</keyword>
<dbReference type="SUPFAM" id="SSF53850">
    <property type="entry name" value="Periplasmic binding protein-like II"/>
    <property type="match status" value="1"/>
</dbReference>
<dbReference type="InterPro" id="IPR015168">
    <property type="entry name" value="SsuA/THI5"/>
</dbReference>
<feature type="domain" description="SsuA/THI5-like" evidence="1">
    <location>
        <begin position="82"/>
        <end position="144"/>
    </location>
</feature>
<dbReference type="Gene3D" id="3.40.190.270">
    <property type="match status" value="1"/>
</dbReference>
<dbReference type="PANTHER" id="PTHR30024">
    <property type="entry name" value="ALIPHATIC SULFONATES-BINDING PROTEIN-RELATED"/>
    <property type="match status" value="1"/>
</dbReference>
<name>A0A7G5EEL9_9BURK</name>
<reference evidence="2 3" key="1">
    <citation type="journal article" date="2020" name="G3 (Bethesda)">
        <title>CeMbio - The Caenorhabditis elegans Microbiome Resource.</title>
        <authorList>
            <person name="Dirksen P."/>
            <person name="Assie A."/>
            <person name="Zimmermann J."/>
            <person name="Zhang F."/>
            <person name="Tietje A.M."/>
            <person name="Marsh S.A."/>
            <person name="Felix M.A."/>
            <person name="Shapira M."/>
            <person name="Kaleta C."/>
            <person name="Schulenburg H."/>
            <person name="Samuel B."/>
        </authorList>
    </citation>
    <scope>NUCLEOTIDE SEQUENCE [LARGE SCALE GENOMIC DNA]</scope>
    <source>
        <strain evidence="2 3">BIGb0172</strain>
    </source>
</reference>
<protein>
    <submittedName>
        <fullName evidence="2">ABC transporter substrate-binding protein</fullName>
    </submittedName>
</protein>
<dbReference type="Gene3D" id="3.40.190.10">
    <property type="entry name" value="Periplasmic binding protein-like II"/>
    <property type="match status" value="1"/>
</dbReference>
<evidence type="ECO:0000313" key="3">
    <source>
        <dbReference type="Proteomes" id="UP000515240"/>
    </source>
</evidence>
<evidence type="ECO:0000259" key="1">
    <source>
        <dbReference type="Pfam" id="PF09084"/>
    </source>
</evidence>
<dbReference type="RefSeq" id="WP_182326863.1">
    <property type="nucleotide sequence ID" value="NZ_CP058554.1"/>
</dbReference>
<proteinExistence type="predicted"/>
<evidence type="ECO:0000313" key="2">
    <source>
        <dbReference type="EMBL" id="QMV72444.1"/>
    </source>
</evidence>
<dbReference type="Proteomes" id="UP000515240">
    <property type="component" value="Chromosome"/>
</dbReference>
<dbReference type="KEGG" id="cpis:HS961_06115"/>
<dbReference type="EMBL" id="CP058554">
    <property type="protein sequence ID" value="QMV72444.1"/>
    <property type="molecule type" value="Genomic_DNA"/>
</dbReference>
<gene>
    <name evidence="2" type="ORF">HS961_06115</name>
</gene>
<accession>A0A7G5EEL9</accession>
<dbReference type="Pfam" id="PF09084">
    <property type="entry name" value="NMT1"/>
    <property type="match status" value="1"/>
</dbReference>